<dbReference type="OrthoDB" id="432970at2759"/>
<dbReference type="EMBL" id="CAJVPV010023429">
    <property type="protein sequence ID" value="CAG8723737.1"/>
    <property type="molecule type" value="Genomic_DNA"/>
</dbReference>
<organism evidence="1 2">
    <name type="scientific">Acaulospora morrowiae</name>
    <dbReference type="NCBI Taxonomy" id="94023"/>
    <lineage>
        <taxon>Eukaryota</taxon>
        <taxon>Fungi</taxon>
        <taxon>Fungi incertae sedis</taxon>
        <taxon>Mucoromycota</taxon>
        <taxon>Glomeromycotina</taxon>
        <taxon>Glomeromycetes</taxon>
        <taxon>Diversisporales</taxon>
        <taxon>Acaulosporaceae</taxon>
        <taxon>Acaulospora</taxon>
    </lineage>
</organism>
<proteinExistence type="predicted"/>
<keyword evidence="2" id="KW-1185">Reference proteome</keyword>
<comment type="caution">
    <text evidence="1">The sequence shown here is derived from an EMBL/GenBank/DDBJ whole genome shotgun (WGS) entry which is preliminary data.</text>
</comment>
<evidence type="ECO:0000313" key="1">
    <source>
        <dbReference type="EMBL" id="CAG8723737.1"/>
    </source>
</evidence>
<protein>
    <submittedName>
        <fullName evidence="1">6366_t:CDS:1</fullName>
    </submittedName>
</protein>
<reference evidence="1" key="1">
    <citation type="submission" date="2021-06" db="EMBL/GenBank/DDBJ databases">
        <authorList>
            <person name="Kallberg Y."/>
            <person name="Tangrot J."/>
            <person name="Rosling A."/>
        </authorList>
    </citation>
    <scope>NUCLEOTIDE SEQUENCE</scope>
    <source>
        <strain evidence="1">CL551</strain>
    </source>
</reference>
<accession>A0A9N9I6H3</accession>
<name>A0A9N9I6H3_9GLOM</name>
<evidence type="ECO:0000313" key="2">
    <source>
        <dbReference type="Proteomes" id="UP000789342"/>
    </source>
</evidence>
<dbReference type="Proteomes" id="UP000789342">
    <property type="component" value="Unassembled WGS sequence"/>
</dbReference>
<sequence length="151" mass="17188">MNSSGEHLLTTQISESNSGTCFRCCETCEELCIRAIHPFRSCRMCYNCSKGCRNFDYSIHRDLSEAIKDLKKVMKKIDIPATITKKEHTDNNNIFQHIWSCVNFIKPLLSARRSSGIMKWTSSGNPSTGRMLGRIPPLPLPSSWDNDQPNF</sequence>
<gene>
    <name evidence="1" type="ORF">AMORRO_LOCUS13508</name>
</gene>
<dbReference type="AlphaFoldDB" id="A0A9N9I6H3"/>